<feature type="coiled-coil region" evidence="1">
    <location>
        <begin position="250"/>
        <end position="284"/>
    </location>
</feature>
<sequence length="641" mass="71861">MKKLLFYFLSASHLFSCVELNASDGGVLNEKTSLSPTKRRASGLNGSPQKKMTGSHSRASSSSHASVDDEMDKENNYNHNDGQVVVWSTNGRVESDSRTDAVCVPSGAQVMRLEGPMNALHKEHFPRAFISQARKALKTQLTNAVQRKDTFEDPHAKALVQGVLERGDFNHKILQVIRDQVLDKGTFDEEYIKHKIDQTQALYPSKSPAAIKKAVVKDTVKIIIKPEELQNFLTAEVVNQIVDETVKETINDVENIRSVAEAKIQKAIEEKKFVTAKIEEIIKKEMIVATIDGSMKIITIDQKLLSDIQKLNQSLLESLLRAPTYNDLAQLMVQKGVVQDALQNFNDKLIIGHADPLLIYPGSERGIFYFLVPNMDEITQFRGVQLNLGGSQTNDQIKFTKFVGNFNVTMGGGSTTVIRFIQLRDYLKESVWDSIVTSQNLSALLQFYKRNQILFGNILRAVSLTETEEAKMKIYAESLTKKNVFSTILKPTYRTPQTVTDSNSETPVEDAKAHLENLNAVNASLFETLNVAYTIHIKCQIEKKKNPFITKILDEALIDSRDMIESMDYYFKDFNLPDPRLELTTDESMVIVRIKKKGRNTVSQAFGAWADRSLFAIPQAQPTLSSAPRKQLTGGSNCAIM</sequence>
<comment type="caution">
    <text evidence="3">The sequence shown here is derived from an EMBL/GenBank/DDBJ whole genome shotgun (WGS) entry which is preliminary data.</text>
</comment>
<reference evidence="3 4" key="1">
    <citation type="submission" date="2018-10" db="EMBL/GenBank/DDBJ databases">
        <title>An updated phylogeny of the Alphaproteobacteria reveals that the parasitic Rickettsiales and Holosporales have independent origins.</title>
        <authorList>
            <person name="Munoz-Gomez S.A."/>
            <person name="Hess S."/>
            <person name="Burger G."/>
            <person name="Lang B.F."/>
            <person name="Susko E."/>
            <person name="Slamovits C.H."/>
            <person name="Roger A.J."/>
        </authorList>
    </citation>
    <scope>NUCLEOTIDE SEQUENCE [LARGE SCALE GENOMIC DNA]</scope>
    <source>
        <strain evidence="3">HOLO01</strain>
    </source>
</reference>
<dbReference type="RefSeq" id="WP_130154024.1">
    <property type="nucleotide sequence ID" value="NZ_SCFB01000005.1"/>
</dbReference>
<dbReference type="Proteomes" id="UP000293550">
    <property type="component" value="Unassembled WGS sequence"/>
</dbReference>
<name>A0A4Q7DHP0_9PROT</name>
<feature type="compositionally biased region" description="Polar residues" evidence="2">
    <location>
        <begin position="44"/>
        <end position="54"/>
    </location>
</feature>
<protein>
    <submittedName>
        <fullName evidence="3">Uncharacterized protein</fullName>
    </submittedName>
</protein>
<gene>
    <name evidence="3" type="ORF">EQU50_04885</name>
</gene>
<dbReference type="EMBL" id="SCFB01000005">
    <property type="protein sequence ID" value="RZI46273.1"/>
    <property type="molecule type" value="Genomic_DNA"/>
</dbReference>
<organism evidence="3 4">
    <name type="scientific">Candidatus Finniella inopinata</name>
    <dbReference type="NCBI Taxonomy" id="1696036"/>
    <lineage>
        <taxon>Bacteria</taxon>
        <taxon>Pseudomonadati</taxon>
        <taxon>Pseudomonadota</taxon>
        <taxon>Alphaproteobacteria</taxon>
        <taxon>Holosporales</taxon>
        <taxon>Candidatus Paracaedibacteraceae</taxon>
        <taxon>Candidatus Finniella</taxon>
    </lineage>
</organism>
<proteinExistence type="predicted"/>
<keyword evidence="1" id="KW-0175">Coiled coil</keyword>
<feature type="region of interest" description="Disordered" evidence="2">
    <location>
        <begin position="26"/>
        <end position="81"/>
    </location>
</feature>
<evidence type="ECO:0000256" key="2">
    <source>
        <dbReference type="SAM" id="MobiDB-lite"/>
    </source>
</evidence>
<feature type="compositionally biased region" description="Low complexity" evidence="2">
    <location>
        <begin position="55"/>
        <end position="65"/>
    </location>
</feature>
<keyword evidence="4" id="KW-1185">Reference proteome</keyword>
<evidence type="ECO:0000256" key="1">
    <source>
        <dbReference type="SAM" id="Coils"/>
    </source>
</evidence>
<evidence type="ECO:0000313" key="4">
    <source>
        <dbReference type="Proteomes" id="UP000293550"/>
    </source>
</evidence>
<evidence type="ECO:0000313" key="3">
    <source>
        <dbReference type="EMBL" id="RZI46273.1"/>
    </source>
</evidence>
<dbReference type="AlphaFoldDB" id="A0A4Q7DHP0"/>
<accession>A0A4Q7DHP0</accession>